<dbReference type="Pfam" id="PF19054">
    <property type="entry name" value="DUF5753"/>
    <property type="match status" value="1"/>
</dbReference>
<feature type="domain" description="DUF5753" evidence="1">
    <location>
        <begin position="80"/>
        <end position="249"/>
    </location>
</feature>
<proteinExistence type="predicted"/>
<evidence type="ECO:0000313" key="3">
    <source>
        <dbReference type="Proteomes" id="UP001501842"/>
    </source>
</evidence>
<evidence type="ECO:0000313" key="2">
    <source>
        <dbReference type="EMBL" id="GAA2729663.1"/>
    </source>
</evidence>
<keyword evidence="3" id="KW-1185">Reference proteome</keyword>
<dbReference type="SUPFAM" id="SSF47413">
    <property type="entry name" value="lambda repressor-like DNA-binding domains"/>
    <property type="match status" value="1"/>
</dbReference>
<dbReference type="EMBL" id="BAAATZ010000016">
    <property type="protein sequence ID" value="GAA2729663.1"/>
    <property type="molecule type" value="Genomic_DNA"/>
</dbReference>
<dbReference type="InterPro" id="IPR010982">
    <property type="entry name" value="Lambda_DNA-bd_dom_sf"/>
</dbReference>
<sequence length="255" mass="28328">MWAWLAYELRFQRTSRGKSLADAACHIPTSRKTVQNWEAARHKPSEEACRRLDDAWETGGLLERIYFYATTAHNPDWFVEYLRYEAHASVIRIHEVSWIPGLLQTEEYARAVLTAGRSTQVDEQVAARLRRQQILTSDDPPHVSVLIDENALLRLKARPFAQGQLSKLLDATDHPNTIIRIVPLSSGLHVGLNGPFEILTTASGDIAYTDAAIGGRLVTEASGVRTCAIAFDHIGADALPRAATKTLLHTLLESP</sequence>
<comment type="caution">
    <text evidence="2">The sequence shown here is derived from an EMBL/GenBank/DDBJ whole genome shotgun (WGS) entry which is preliminary data.</text>
</comment>
<dbReference type="InterPro" id="IPR001387">
    <property type="entry name" value="Cro/C1-type_HTH"/>
</dbReference>
<dbReference type="InterPro" id="IPR043917">
    <property type="entry name" value="DUF5753"/>
</dbReference>
<dbReference type="Gene3D" id="1.10.260.40">
    <property type="entry name" value="lambda repressor-like DNA-binding domains"/>
    <property type="match status" value="1"/>
</dbReference>
<protein>
    <submittedName>
        <fullName evidence="2">Helix-turn-helix transcriptional regulator</fullName>
    </submittedName>
</protein>
<reference evidence="2 3" key="1">
    <citation type="journal article" date="2019" name="Int. J. Syst. Evol. Microbiol.">
        <title>The Global Catalogue of Microorganisms (GCM) 10K type strain sequencing project: providing services to taxonomists for standard genome sequencing and annotation.</title>
        <authorList>
            <consortium name="The Broad Institute Genomics Platform"/>
            <consortium name="The Broad Institute Genome Sequencing Center for Infectious Disease"/>
            <person name="Wu L."/>
            <person name="Ma J."/>
        </authorList>
    </citation>
    <scope>NUCLEOTIDE SEQUENCE [LARGE SCALE GENOMIC DNA]</scope>
    <source>
        <strain evidence="2 3">JCM 8201</strain>
    </source>
</reference>
<dbReference type="Pfam" id="PF13560">
    <property type="entry name" value="HTH_31"/>
    <property type="match status" value="1"/>
</dbReference>
<dbReference type="CDD" id="cd00093">
    <property type="entry name" value="HTH_XRE"/>
    <property type="match status" value="1"/>
</dbReference>
<dbReference type="Proteomes" id="UP001501842">
    <property type="component" value="Unassembled WGS sequence"/>
</dbReference>
<accession>A0ABN3UCG5</accession>
<name>A0ABN3UCG5_9ACTN</name>
<organism evidence="2 3">
    <name type="scientific">Actinocorallia aurantiaca</name>
    <dbReference type="NCBI Taxonomy" id="46204"/>
    <lineage>
        <taxon>Bacteria</taxon>
        <taxon>Bacillati</taxon>
        <taxon>Actinomycetota</taxon>
        <taxon>Actinomycetes</taxon>
        <taxon>Streptosporangiales</taxon>
        <taxon>Thermomonosporaceae</taxon>
        <taxon>Actinocorallia</taxon>
    </lineage>
</organism>
<gene>
    <name evidence="2" type="ORF">GCM10010439_40640</name>
</gene>
<evidence type="ECO:0000259" key="1">
    <source>
        <dbReference type="Pfam" id="PF19054"/>
    </source>
</evidence>